<dbReference type="SUPFAM" id="SSF47729">
    <property type="entry name" value="IHF-like DNA-binding proteins"/>
    <property type="match status" value="1"/>
</dbReference>
<comment type="caution">
    <text evidence="5">The sequence shown here is derived from an EMBL/GenBank/DDBJ whole genome shotgun (WGS) entry which is preliminary data.</text>
</comment>
<keyword evidence="6" id="KW-1185">Reference proteome</keyword>
<protein>
    <submittedName>
        <fullName evidence="5">HU family DNA-binding protein</fullName>
    </submittedName>
</protein>
<comment type="similarity">
    <text evidence="1 3">Belongs to the bacterial histone-like protein family.</text>
</comment>
<dbReference type="Proteomes" id="UP001205603">
    <property type="component" value="Unassembled WGS sequence"/>
</dbReference>
<accession>A0ABT1MGY8</accession>
<evidence type="ECO:0000313" key="6">
    <source>
        <dbReference type="Proteomes" id="UP001205603"/>
    </source>
</evidence>
<evidence type="ECO:0000256" key="2">
    <source>
        <dbReference type="ARBA" id="ARBA00023125"/>
    </source>
</evidence>
<dbReference type="InterPro" id="IPR036779">
    <property type="entry name" value="LysM_dom_sf"/>
</dbReference>
<dbReference type="Gene3D" id="4.10.520.10">
    <property type="entry name" value="IHF-like DNA-binding proteins"/>
    <property type="match status" value="1"/>
</dbReference>
<dbReference type="SMART" id="SM00411">
    <property type="entry name" value="BHL"/>
    <property type="match status" value="1"/>
</dbReference>
<keyword evidence="4" id="KW-1133">Transmembrane helix</keyword>
<evidence type="ECO:0000256" key="4">
    <source>
        <dbReference type="SAM" id="Phobius"/>
    </source>
</evidence>
<name>A0ABT1MGY8_9BACT</name>
<keyword evidence="4" id="KW-0812">Transmembrane</keyword>
<reference evidence="5 6" key="1">
    <citation type="submission" date="2022-07" db="EMBL/GenBank/DDBJ databases">
        <title>Fecal culturing of patients with breast cancer.</title>
        <authorList>
            <person name="Teng N.M.Y."/>
            <person name="Kiu R."/>
            <person name="Evans R."/>
            <person name="Baker D.J."/>
            <person name="Zenner C."/>
            <person name="Robinson S.D."/>
            <person name="Hall L.J."/>
        </authorList>
    </citation>
    <scope>NUCLEOTIDE SEQUENCE [LARGE SCALE GENOMIC DNA]</scope>
    <source>
        <strain evidence="5 6">LH1063</strain>
    </source>
</reference>
<gene>
    <name evidence="5" type="ORF">NMU02_07245</name>
</gene>
<keyword evidence="2 5" id="KW-0238">DNA-binding</keyword>
<dbReference type="GO" id="GO:0003677">
    <property type="term" value="F:DNA binding"/>
    <property type="evidence" value="ECO:0007669"/>
    <property type="project" value="UniProtKB-KW"/>
</dbReference>
<feature type="transmembrane region" description="Helical" evidence="4">
    <location>
        <begin position="221"/>
        <end position="242"/>
    </location>
</feature>
<dbReference type="RefSeq" id="WP_255026998.1">
    <property type="nucleotide sequence ID" value="NZ_JANDHW010000006.1"/>
</dbReference>
<dbReference type="PANTHER" id="PTHR33175:SF2">
    <property type="entry name" value="INTEGRATION HOST FACTOR SUBUNIT ALPHA"/>
    <property type="match status" value="1"/>
</dbReference>
<dbReference type="Pfam" id="PF00216">
    <property type="entry name" value="Bac_DNA_binding"/>
    <property type="match status" value="1"/>
</dbReference>
<dbReference type="InterPro" id="IPR000119">
    <property type="entry name" value="Hist_DNA-bd"/>
</dbReference>
<sequence length="420" mass="47232">MNSKISLPELVDLLSQKSGRTKKDSESFLRELFGLALDVLLSEDFLKINGLGIFKRVWVEKRSSINVQTGLPYEIPGHYKLSFVPDKSMRDAVNAPFAFFESEILPDDSPLNVTGTVQEEAEVSAENDSPVEVRITENEKEVIEEEFKFETVKNIEPEKIESSNMEVPEEDLEIKEDEVVKSVEGREAVFTEREDEISEDEKEMEEEYSAVSSRYKGRVNFWAGFLTASVIIIACILLFIYFQGYENERKVNVAIDPVTVTIKKQNEDADKNKDTVSLVGTLVTDSIKTTAVVKDRNVVVAGKGQDIGATAIQESETEKAGLMNVDKRQTTESKIRQDVVTEVVRPGVFLTTIALKHYGNKAFWVYIYRENKSVIPNPNHVPVGTKLIIPEKSKYGINADDKNAIEKAKALATEILSEYE</sequence>
<dbReference type="InterPro" id="IPR010992">
    <property type="entry name" value="IHF-like_DNA-bd_dom_sf"/>
</dbReference>
<evidence type="ECO:0000256" key="1">
    <source>
        <dbReference type="ARBA" id="ARBA00010529"/>
    </source>
</evidence>
<proteinExistence type="inferred from homology"/>
<dbReference type="PANTHER" id="PTHR33175">
    <property type="entry name" value="DNA-BINDING PROTEIN HU"/>
    <property type="match status" value="1"/>
</dbReference>
<dbReference type="EMBL" id="JANDHW010000006">
    <property type="protein sequence ID" value="MCP9611885.1"/>
    <property type="molecule type" value="Genomic_DNA"/>
</dbReference>
<dbReference type="Gene3D" id="3.10.350.10">
    <property type="entry name" value="LysM domain"/>
    <property type="match status" value="1"/>
</dbReference>
<evidence type="ECO:0000313" key="5">
    <source>
        <dbReference type="EMBL" id="MCP9611885.1"/>
    </source>
</evidence>
<organism evidence="5 6">
    <name type="scientific">Coprobacter tertius</name>
    <dbReference type="NCBI Taxonomy" id="2944915"/>
    <lineage>
        <taxon>Bacteria</taxon>
        <taxon>Pseudomonadati</taxon>
        <taxon>Bacteroidota</taxon>
        <taxon>Bacteroidia</taxon>
        <taxon>Bacteroidales</taxon>
        <taxon>Barnesiellaceae</taxon>
        <taxon>Coprobacter</taxon>
    </lineage>
</organism>
<evidence type="ECO:0000256" key="3">
    <source>
        <dbReference type="RuleBase" id="RU003939"/>
    </source>
</evidence>
<keyword evidence="4" id="KW-0472">Membrane</keyword>